<dbReference type="GO" id="GO:0009279">
    <property type="term" value="C:cell outer membrane"/>
    <property type="evidence" value="ECO:0007669"/>
    <property type="project" value="UniProtKB-SubCell"/>
</dbReference>
<accession>A0A502CGZ4</accession>
<gene>
    <name evidence="7" type="ORF">EAH84_06105</name>
</gene>
<keyword evidence="4" id="KW-0472">Membrane</keyword>
<evidence type="ECO:0000256" key="6">
    <source>
        <dbReference type="SAM" id="SignalP"/>
    </source>
</evidence>
<keyword evidence="8" id="KW-1185">Reference proteome</keyword>
<evidence type="ECO:0000256" key="1">
    <source>
        <dbReference type="ARBA" id="ARBA00004442"/>
    </source>
</evidence>
<dbReference type="InterPro" id="IPR010583">
    <property type="entry name" value="MipA"/>
</dbReference>
<evidence type="ECO:0000256" key="3">
    <source>
        <dbReference type="ARBA" id="ARBA00022729"/>
    </source>
</evidence>
<dbReference type="OrthoDB" id="5462484at2"/>
<comment type="similarity">
    <text evidence="2">Belongs to the MipA/OmpV family.</text>
</comment>
<reference evidence="7 8" key="1">
    <citation type="journal article" date="2019" name="Environ. Microbiol.">
        <title>Species interactions and distinct microbial communities in high Arctic permafrost affected cryosols are associated with the CH4 and CO2 gas fluxes.</title>
        <authorList>
            <person name="Altshuler I."/>
            <person name="Hamel J."/>
            <person name="Turney S."/>
            <person name="Magnuson E."/>
            <person name="Levesque R."/>
            <person name="Greer C."/>
            <person name="Whyte L.G."/>
        </authorList>
    </citation>
    <scope>NUCLEOTIDE SEQUENCE [LARGE SCALE GENOMIC DNA]</scope>
    <source>
        <strain evidence="7 8">S5.1</strain>
    </source>
</reference>
<protein>
    <submittedName>
        <fullName evidence="7">MipA/OmpV family protein</fullName>
    </submittedName>
</protein>
<dbReference type="PANTHER" id="PTHR38776:SF1">
    <property type="entry name" value="MLTA-INTERACTING PROTEIN-RELATED"/>
    <property type="match status" value="1"/>
</dbReference>
<comment type="subcellular location">
    <subcellularLocation>
        <location evidence="1">Cell outer membrane</location>
    </subcellularLocation>
</comment>
<organism evidence="7 8">
    <name type="scientific">Sphingomonas oligophenolica</name>
    <dbReference type="NCBI Taxonomy" id="301154"/>
    <lineage>
        <taxon>Bacteria</taxon>
        <taxon>Pseudomonadati</taxon>
        <taxon>Pseudomonadota</taxon>
        <taxon>Alphaproteobacteria</taxon>
        <taxon>Sphingomonadales</taxon>
        <taxon>Sphingomonadaceae</taxon>
        <taxon>Sphingomonas</taxon>
    </lineage>
</organism>
<dbReference type="Pfam" id="PF06629">
    <property type="entry name" value="MipA"/>
    <property type="match status" value="1"/>
</dbReference>
<evidence type="ECO:0000256" key="2">
    <source>
        <dbReference type="ARBA" id="ARBA00005722"/>
    </source>
</evidence>
<dbReference type="Proteomes" id="UP000318413">
    <property type="component" value="Unassembled WGS sequence"/>
</dbReference>
<proteinExistence type="inferred from homology"/>
<comment type="caution">
    <text evidence="7">The sequence shown here is derived from an EMBL/GenBank/DDBJ whole genome shotgun (WGS) entry which is preliminary data.</text>
</comment>
<keyword evidence="5" id="KW-0998">Cell outer membrane</keyword>
<dbReference type="PANTHER" id="PTHR38776">
    <property type="entry name" value="MLTA-INTERACTING PROTEIN-RELATED"/>
    <property type="match status" value="1"/>
</dbReference>
<feature type="signal peptide" evidence="6">
    <location>
        <begin position="1"/>
        <end position="31"/>
    </location>
</feature>
<evidence type="ECO:0000256" key="5">
    <source>
        <dbReference type="ARBA" id="ARBA00023237"/>
    </source>
</evidence>
<dbReference type="AlphaFoldDB" id="A0A502CGZ4"/>
<dbReference type="EMBL" id="RCZK01000004">
    <property type="protein sequence ID" value="TPG12995.1"/>
    <property type="molecule type" value="Genomic_DNA"/>
</dbReference>
<evidence type="ECO:0000313" key="7">
    <source>
        <dbReference type="EMBL" id="TPG12995.1"/>
    </source>
</evidence>
<name>A0A502CGZ4_9SPHN</name>
<keyword evidence="3 6" id="KW-0732">Signal</keyword>
<evidence type="ECO:0000256" key="4">
    <source>
        <dbReference type="ARBA" id="ARBA00023136"/>
    </source>
</evidence>
<evidence type="ECO:0000313" key="8">
    <source>
        <dbReference type="Proteomes" id="UP000318413"/>
    </source>
</evidence>
<sequence length="274" mass="29125">MIQHRFALTTTSVLVALLATVASVVPAAAQAADQDHDAPYRTRVGLGPQIVPSFPGADTVRVQPFFDFVRARGDEPFAFEAPDESIGFAVLTLDRLSVGPVLGFEGRRRSSDVGGRLPAVGSTVEIGGFVQYQLAPAARLRTEVRQGIGGHRGLIADISADYVARRGDAWLFSLGPRVTITNERYERAYFGVSPSAAAASGLRAFAAGGGIESIGATAGFVRQFTPRWGIYSYAKYERLVGDPARSPIVARYGSKNQASAGLALTYTFGRGVGR</sequence>
<feature type="chain" id="PRO_5021349234" evidence="6">
    <location>
        <begin position="32"/>
        <end position="274"/>
    </location>
</feature>
<dbReference type="RefSeq" id="WP_140869337.1">
    <property type="nucleotide sequence ID" value="NZ_RCZK01000004.1"/>
</dbReference>